<evidence type="ECO:0000259" key="3">
    <source>
        <dbReference type="PROSITE" id="PS50923"/>
    </source>
</evidence>
<evidence type="ECO:0000313" key="4">
    <source>
        <dbReference type="EMBL" id="CEM37760.1"/>
    </source>
</evidence>
<feature type="domain" description="Sushi" evidence="3">
    <location>
        <begin position="729"/>
        <end position="798"/>
    </location>
</feature>
<dbReference type="Proteomes" id="UP000041254">
    <property type="component" value="Unassembled WGS sequence"/>
</dbReference>
<dbReference type="PROSITE" id="PS50923">
    <property type="entry name" value="SUSHI"/>
    <property type="match status" value="1"/>
</dbReference>
<dbReference type="InParanoid" id="A0A0G4H295"/>
<protein>
    <recommendedName>
        <fullName evidence="3">Sushi domain-containing protein</fullName>
    </recommendedName>
</protein>
<accession>A0A0G4H295</accession>
<sequence length="1569" mass="173927">MGSAEQPRTVPPTSVFGEGCTVLGAEVFTLLVPPPTRTSGSTLPYTWEDKSLGKMKKLFDGEGHPPSLVVRDDPLAGQVMYLRFNHGKYFSAPKTQAGRLCVPLLDGGSGSFTLFFHLAINTPPQPGEVQTILDGPPGFRIGFMAAYDQDGDPDPDTVYFGLLPDEREIDIYTPKRYSPDEGKNTTQGEEGAAFLEMAHNASYVAPLTMVPMCWRQPQGNLYAMAVELGIFRLYRMGLSLTKEPLSMESRTWMGLQAGPSTMSLGCDKNGQKCFKGVMRLFHYSNKGHLGSSTEDAAANFFDLLSLRSFCGNGKVDGGTEECDVQATPDTCSCSCRLKCPPYVNQLTADDTAHRYLASLPDVPGSPTAEKYLHRGFEHSTRLMLTCRNAGGAANVTEPSYHGDVTEGRDMVLCGNERSGQWTQRTMDCLQDCDPVREKWWNMSDVGGGSTYRLEQPKRPTRIHSGEEVRIACNPDLPTRRGAPTQEVLSCFDGYIDPLGLPCKPTCPRDIMMPPSFSKQLNNHYSVEGEGYQEGSKRVLTCRDGYAPPVGTPFLNGRQEIDCYDGEWQKVLLECRGMCSPFKLPTETAHRYHTDPPLGQEERRSGATVQVWCLDQYQVPEGQHQPQTVECTCYGDPDQCETDDDLWQWSSFHLECAGSCQPYQPPEPGVRVQYFNAEGNVPKQVEYGAEIQLSCDERQGWRTMVSADKDTEVLKCVGDQYTIKSLVCYGVCTGEPDIPEQGVAVQVTGDVAAPYRHGTTRVLSCMTGYSIEDETNMPIKDLLLCSNGQWTERQLACRADCPRPPHFPDEWYMTKPLSQADLAAKAVHRHGEKITVVCRETGMEQVLSCLDGKWTELALPCAKRCPVLTLQTPPLRKGEATFSANDVYVVEPKIALSAQMEHASIVTLRCNRQNGFHSVSGGDVDFLACNNGKWSLQMLVCGRKWHIGTSPHAHITRTSPSLPPSLNLSHHIGDCTQVPAYLLGERYVITAVARRASSLDPNHFPQVRALENTEAAEVVVTDKGPLGDLVNAASHPHGTRVRVQCNVADNYVPQKGTAAEVAREEEITCDRVMYSDLPMRCNGPCGRFPSLPHQELYPLRPLPEGELDEPQHQWHGTQVEVRCDRSRGATATPAAFEGSVSVCSNGTWSPFPPLVTCNIPCDKYVLGEGITVVGFVPDPPVPHRTEIKVRCETEVGYYNLTGENPVATVMCTNGNYTAPIPELFCRRQCKDLKAVVDAVRYGYTVVESLDMMDNQMACSGDSVDPFRLEKATDANLALSAYPRHGSCAYSPDVDSSYWRKVGCGDPREGPNSWKEAYGVPECDTLRCVNGIWTPPSFNCRADCPNPFKKERPMGVTFVDITQDKPYYHEGEQIHITCKLGDNPFVSYTAISPARPSAVETLTCDDGYFPYLALRCRRRCEPYVSPYGSAGHVVTHTRPASDTNVDDIARAYQDRPSEMESQLHAVLVHFNHKSRRYIECAERWSDPDWHGSQGDLVECQEGKWTRQEIRCRKQCPSVAFYSLDPTRYKVTYVGRDQVEEAMAARPLPPSATPPLYPSHPLGDVLVRDPSN</sequence>
<dbReference type="InterPro" id="IPR000436">
    <property type="entry name" value="Sushi_SCR_CCP_dom"/>
</dbReference>
<dbReference type="EMBL" id="CDMY01000954">
    <property type="protein sequence ID" value="CEM37760.1"/>
    <property type="molecule type" value="Genomic_DNA"/>
</dbReference>
<reference evidence="4 5" key="1">
    <citation type="submission" date="2014-11" db="EMBL/GenBank/DDBJ databases">
        <authorList>
            <person name="Zhu J."/>
            <person name="Qi W."/>
            <person name="Song R."/>
        </authorList>
    </citation>
    <scope>NUCLEOTIDE SEQUENCE [LARGE SCALE GENOMIC DNA]</scope>
</reference>
<feature type="region of interest" description="Disordered" evidence="2">
    <location>
        <begin position="1544"/>
        <end position="1569"/>
    </location>
</feature>
<dbReference type="Pfam" id="PF00084">
    <property type="entry name" value="Sushi"/>
    <property type="match status" value="1"/>
</dbReference>
<dbReference type="SMART" id="SM00032">
    <property type="entry name" value="CCP"/>
    <property type="match status" value="5"/>
</dbReference>
<dbReference type="OrthoDB" id="10051774at2759"/>
<evidence type="ECO:0000256" key="2">
    <source>
        <dbReference type="SAM" id="MobiDB-lite"/>
    </source>
</evidence>
<dbReference type="VEuPathDB" id="CryptoDB:Vbra_19371"/>
<name>A0A0G4H295_VITBC</name>
<proteinExistence type="predicted"/>
<feature type="compositionally biased region" description="Pro residues" evidence="2">
    <location>
        <begin position="1544"/>
        <end position="1555"/>
    </location>
</feature>
<organism evidence="4 5">
    <name type="scientific">Vitrella brassicaformis (strain CCMP3155)</name>
    <dbReference type="NCBI Taxonomy" id="1169540"/>
    <lineage>
        <taxon>Eukaryota</taxon>
        <taxon>Sar</taxon>
        <taxon>Alveolata</taxon>
        <taxon>Colpodellida</taxon>
        <taxon>Vitrellaceae</taxon>
        <taxon>Vitrella</taxon>
    </lineage>
</organism>
<evidence type="ECO:0000313" key="5">
    <source>
        <dbReference type="Proteomes" id="UP000041254"/>
    </source>
</evidence>
<gene>
    <name evidence="4" type="ORF">Vbra_19371</name>
</gene>
<dbReference type="PhylomeDB" id="A0A0G4H295"/>
<keyword evidence="5" id="KW-1185">Reference proteome</keyword>
<keyword evidence="1" id="KW-1015">Disulfide bond</keyword>
<evidence type="ECO:0000256" key="1">
    <source>
        <dbReference type="ARBA" id="ARBA00023157"/>
    </source>
</evidence>